<organism evidence="3 4">
    <name type="scientific">Ditylenchus dipsaci</name>
    <dbReference type="NCBI Taxonomy" id="166011"/>
    <lineage>
        <taxon>Eukaryota</taxon>
        <taxon>Metazoa</taxon>
        <taxon>Ecdysozoa</taxon>
        <taxon>Nematoda</taxon>
        <taxon>Chromadorea</taxon>
        <taxon>Rhabditida</taxon>
        <taxon>Tylenchina</taxon>
        <taxon>Tylenchomorpha</taxon>
        <taxon>Sphaerularioidea</taxon>
        <taxon>Anguinidae</taxon>
        <taxon>Anguininae</taxon>
        <taxon>Ditylenchus</taxon>
    </lineage>
</organism>
<feature type="compositionally biased region" description="Polar residues" evidence="1">
    <location>
        <begin position="122"/>
        <end position="131"/>
    </location>
</feature>
<dbReference type="GO" id="GO:0003779">
    <property type="term" value="F:actin binding"/>
    <property type="evidence" value="ECO:0007669"/>
    <property type="project" value="InterPro"/>
</dbReference>
<feature type="region of interest" description="Disordered" evidence="1">
    <location>
        <begin position="112"/>
        <end position="131"/>
    </location>
</feature>
<protein>
    <submittedName>
        <fullName evidence="4">WH2 domain-containing protein</fullName>
    </submittedName>
</protein>
<name>A0A915DTW5_9BILA</name>
<evidence type="ECO:0000259" key="2">
    <source>
        <dbReference type="PROSITE" id="PS51082"/>
    </source>
</evidence>
<accession>A0A915DTW5</accession>
<feature type="region of interest" description="Disordered" evidence="1">
    <location>
        <begin position="1"/>
        <end position="102"/>
    </location>
</feature>
<feature type="compositionally biased region" description="Pro residues" evidence="1">
    <location>
        <begin position="265"/>
        <end position="274"/>
    </location>
</feature>
<keyword evidence="3" id="KW-1185">Reference proteome</keyword>
<dbReference type="Proteomes" id="UP000887574">
    <property type="component" value="Unplaced"/>
</dbReference>
<proteinExistence type="predicted"/>
<evidence type="ECO:0000256" key="1">
    <source>
        <dbReference type="SAM" id="MobiDB-lite"/>
    </source>
</evidence>
<feature type="compositionally biased region" description="Pro residues" evidence="1">
    <location>
        <begin position="226"/>
        <end position="244"/>
    </location>
</feature>
<dbReference type="CDD" id="cd22064">
    <property type="entry name" value="WH2_WAS_WASL"/>
    <property type="match status" value="1"/>
</dbReference>
<dbReference type="InterPro" id="IPR003124">
    <property type="entry name" value="WH2_dom"/>
</dbReference>
<dbReference type="AlphaFoldDB" id="A0A915DTW5"/>
<feature type="region of interest" description="Disordered" evidence="1">
    <location>
        <begin position="177"/>
        <end position="279"/>
    </location>
</feature>
<feature type="compositionally biased region" description="Polar residues" evidence="1">
    <location>
        <begin position="178"/>
        <end position="198"/>
    </location>
</feature>
<sequence length="309" mass="32787">MPPPPPPAPPPPPNLISAKMPPKASGNRSALLGEIQKGKGLKKTVTNDRSAPLVGKVVGQESSGGSSGGDQAPPSKPPVSSGLGGLFPNGVPKKPSEMRNMAKSAAFPVKAEAPKMPPSLPKTVQPQSTVTSDAPKLFKETAIELNTRSPHASSAPPLFQPKPSLLYLQCLQHASAFNKPTSQQPQFQTMRPQRNQPAAFSARRSESTEDLPISKPVNAAPLRRPAAPPPPPPLPSNHPRPPPLNTRAFTTDGSMNGSGRNSNASPPPPAPPPRNTSYVESMEQRFQFIPISELPPVPRFVGFRKEYAT</sequence>
<dbReference type="PROSITE" id="PS51082">
    <property type="entry name" value="WH2"/>
    <property type="match status" value="1"/>
</dbReference>
<dbReference type="Pfam" id="PF02205">
    <property type="entry name" value="WH2"/>
    <property type="match status" value="1"/>
</dbReference>
<dbReference type="WBParaSite" id="jg23125">
    <property type="protein sequence ID" value="jg23125"/>
    <property type="gene ID" value="jg23125"/>
</dbReference>
<dbReference type="SMART" id="SM00246">
    <property type="entry name" value="WH2"/>
    <property type="match status" value="1"/>
</dbReference>
<feature type="compositionally biased region" description="Pro residues" evidence="1">
    <location>
        <begin position="1"/>
        <end position="14"/>
    </location>
</feature>
<evidence type="ECO:0000313" key="4">
    <source>
        <dbReference type="WBParaSite" id="jg23125"/>
    </source>
</evidence>
<evidence type="ECO:0000313" key="3">
    <source>
        <dbReference type="Proteomes" id="UP000887574"/>
    </source>
</evidence>
<feature type="domain" description="WH2" evidence="2">
    <location>
        <begin position="27"/>
        <end position="44"/>
    </location>
</feature>
<feature type="compositionally biased region" description="Low complexity" evidence="1">
    <location>
        <begin position="216"/>
        <end position="225"/>
    </location>
</feature>
<reference evidence="4" key="1">
    <citation type="submission" date="2022-11" db="UniProtKB">
        <authorList>
            <consortium name="WormBaseParasite"/>
        </authorList>
    </citation>
    <scope>IDENTIFICATION</scope>
</reference>